<sequence length="133" mass="14931">MFGAIDAHLPRRERTRLGERGSLHRAGKDRAHPAQIGNDHTDIIGTPMHRCDAGTVLARTQHPPGELKPDRRTVELGIGARLHAINARGAMKQVLRIRFVDAEHFVFQRHRFGSGRLSTQGRCEDPAVYRGWS</sequence>
<name>A0A8I2BUC2_XANMN</name>
<accession>A0A8I2BUC2</accession>
<evidence type="ECO:0000313" key="3">
    <source>
        <dbReference type="Proteomes" id="UP000668572"/>
    </source>
</evidence>
<proteinExistence type="predicted"/>
<dbReference type="AlphaFoldDB" id="A0A8I2BUC2"/>
<reference evidence="2" key="1">
    <citation type="submission" date="2021-03" db="EMBL/GenBank/DDBJ databases">
        <title>Molecular characterization of Xanthomonas species pathogenic on Araceae and the development of a triplex TaqMan assay for detection of X. phaseoli pv. dieffenbachiae.</title>
        <authorList>
            <person name="Van Der Wolf J."/>
            <person name="Krijger M."/>
            <person name="Mendes O."/>
            <person name="Brankovics B."/>
            <person name="Bonants P."/>
            <person name="Meekes E."/>
        </authorList>
    </citation>
    <scope>NUCLEOTIDE SEQUENCE</scope>
    <source>
        <strain evidence="2">NBC1264</strain>
    </source>
</reference>
<organism evidence="2 3">
    <name type="scientific">Xanthomonas manihotis</name>
    <dbReference type="NCBI Taxonomy" id="43353"/>
    <lineage>
        <taxon>Bacteria</taxon>
        <taxon>Pseudomonadati</taxon>
        <taxon>Pseudomonadota</taxon>
        <taxon>Gammaproteobacteria</taxon>
        <taxon>Lysobacterales</taxon>
        <taxon>Lysobacteraceae</taxon>
        <taxon>Xanthomonas</taxon>
    </lineage>
</organism>
<feature type="region of interest" description="Disordered" evidence="1">
    <location>
        <begin position="1"/>
        <end position="43"/>
    </location>
</feature>
<protein>
    <submittedName>
        <fullName evidence="2">Uncharacterized protein</fullName>
    </submittedName>
</protein>
<evidence type="ECO:0000313" key="2">
    <source>
        <dbReference type="EMBL" id="MBO9760515.1"/>
    </source>
</evidence>
<dbReference type="Proteomes" id="UP000668572">
    <property type="component" value="Unassembled WGS sequence"/>
</dbReference>
<feature type="compositionally biased region" description="Basic and acidic residues" evidence="1">
    <location>
        <begin position="8"/>
        <end position="32"/>
    </location>
</feature>
<dbReference type="EMBL" id="JAGHXW010000038">
    <property type="protein sequence ID" value="MBO9760515.1"/>
    <property type="molecule type" value="Genomic_DNA"/>
</dbReference>
<evidence type="ECO:0000256" key="1">
    <source>
        <dbReference type="SAM" id="MobiDB-lite"/>
    </source>
</evidence>
<dbReference type="RefSeq" id="WP_162470921.1">
    <property type="nucleotide sequence ID" value="NZ_CP083575.1"/>
</dbReference>
<comment type="caution">
    <text evidence="2">The sequence shown here is derived from an EMBL/GenBank/DDBJ whole genome shotgun (WGS) entry which is preliminary data.</text>
</comment>
<gene>
    <name evidence="2" type="ORF">J7405_13365</name>
</gene>